<keyword evidence="4 6" id="KW-0460">Magnesium</keyword>
<organism evidence="9 10">
    <name type="scientific">Leptolyngbya boryana NIES-2135</name>
    <dbReference type="NCBI Taxonomy" id="1973484"/>
    <lineage>
        <taxon>Bacteria</taxon>
        <taxon>Bacillati</taxon>
        <taxon>Cyanobacteriota</taxon>
        <taxon>Cyanophyceae</taxon>
        <taxon>Leptolyngbyales</taxon>
        <taxon>Leptolyngbyaceae</taxon>
        <taxon>Leptolyngbya group</taxon>
        <taxon>Leptolyngbya</taxon>
    </lineage>
</organism>
<feature type="binding site" evidence="6">
    <location>
        <position position="155"/>
    </location>
    <ligand>
        <name>Mg(2+)</name>
        <dbReference type="ChEBI" id="CHEBI:18420"/>
        <label>1</label>
    </ligand>
</feature>
<dbReference type="InterPro" id="IPR004808">
    <property type="entry name" value="AP_endonuc_1"/>
</dbReference>
<feature type="active site" evidence="5">
    <location>
        <position position="112"/>
    </location>
</feature>
<feature type="site" description="Interaction with DNA substrate" evidence="7">
    <location>
        <position position="254"/>
    </location>
</feature>
<evidence type="ECO:0000256" key="6">
    <source>
        <dbReference type="PIRSR" id="PIRSR604808-2"/>
    </source>
</evidence>
<comment type="cofactor">
    <cofactor evidence="6">
        <name>Mg(2+)</name>
        <dbReference type="ChEBI" id="CHEBI:18420"/>
    </cofactor>
    <cofactor evidence="6">
        <name>Mn(2+)</name>
        <dbReference type="ChEBI" id="CHEBI:29035"/>
    </cofactor>
    <text evidence="6">Probably binds two magnesium or manganese ions per subunit.</text>
</comment>
<comment type="similarity">
    <text evidence="1">Belongs to the DNA repair enzymes AP/ExoA family.</text>
</comment>
<dbReference type="Gene3D" id="3.60.10.10">
    <property type="entry name" value="Endonuclease/exonuclease/phosphatase"/>
    <property type="match status" value="1"/>
</dbReference>
<keyword evidence="10" id="KW-1185">Reference proteome</keyword>
<dbReference type="NCBIfam" id="TIGR00195">
    <property type="entry name" value="exoDNase_III"/>
    <property type="match status" value="1"/>
</dbReference>
<dbReference type="GO" id="GO:0046872">
    <property type="term" value="F:metal ion binding"/>
    <property type="evidence" value="ECO:0007669"/>
    <property type="project" value="UniProtKB-KW"/>
</dbReference>
<feature type="binding site" evidence="6">
    <location>
        <position position="253"/>
    </location>
    <ligand>
        <name>Mg(2+)</name>
        <dbReference type="ChEBI" id="CHEBI:18420"/>
        <label>1</label>
    </ligand>
</feature>
<dbReference type="GO" id="GO:0008311">
    <property type="term" value="F:double-stranded DNA 3'-5' DNA exonuclease activity"/>
    <property type="evidence" value="ECO:0007669"/>
    <property type="project" value="InterPro"/>
</dbReference>
<dbReference type="NCBIfam" id="TIGR00633">
    <property type="entry name" value="xth"/>
    <property type="match status" value="1"/>
</dbReference>
<evidence type="ECO:0000256" key="5">
    <source>
        <dbReference type="PIRSR" id="PIRSR604808-1"/>
    </source>
</evidence>
<dbReference type="InterPro" id="IPR036691">
    <property type="entry name" value="Endo/exonu/phosph_ase_sf"/>
</dbReference>
<evidence type="ECO:0000256" key="7">
    <source>
        <dbReference type="PIRSR" id="PIRSR604808-3"/>
    </source>
</evidence>
<dbReference type="InterPro" id="IPR037493">
    <property type="entry name" value="ExoIII-like"/>
</dbReference>
<feature type="site" description="Important for catalytic activity" evidence="7">
    <location>
        <position position="224"/>
    </location>
</feature>
<evidence type="ECO:0000256" key="3">
    <source>
        <dbReference type="ARBA" id="ARBA00022801"/>
    </source>
</evidence>
<dbReference type="EMBL" id="AP018203">
    <property type="protein sequence ID" value="BAY56582.1"/>
    <property type="molecule type" value="Genomic_DNA"/>
</dbReference>
<dbReference type="PROSITE" id="PS51435">
    <property type="entry name" value="AP_NUCLEASE_F1_4"/>
    <property type="match status" value="1"/>
</dbReference>
<dbReference type="Proteomes" id="UP000217895">
    <property type="component" value="Chromosome"/>
</dbReference>
<name>A0A1Z4JII9_LEPBY</name>
<keyword evidence="2 6" id="KW-0479">Metal-binding</keyword>
<sequence length="261" mass="29701">MKIATWNVNSIRTRLTHVTDWLTANPIELLCVQETKVVDELFPHEAIQSIGYHAAAFGQKSYNGVALISRSPLEHVDRGFGAILPAELVGDLDDQKRVISTVIDGVRVVNLYVPNGSAVDSEKYIYKLRWLKVLREYLAVLLEQSPSLLVCGDFNVALEDIDIHNPKGREKQVMATDVEREALRQVLELGLSDAFRKFTTESGHFSWWDYRSAGFRRNAGWRIDHHYLTPDLYDRAISCVIDRAPRELEQPSDHTPVVVEF</sequence>
<feature type="binding site" evidence="6">
    <location>
        <position position="153"/>
    </location>
    <ligand>
        <name>Mg(2+)</name>
        <dbReference type="ChEBI" id="CHEBI:18420"/>
        <label>1</label>
    </ligand>
</feature>
<dbReference type="SUPFAM" id="SSF56219">
    <property type="entry name" value="DNase I-like"/>
    <property type="match status" value="1"/>
</dbReference>
<evidence type="ECO:0000256" key="1">
    <source>
        <dbReference type="ARBA" id="ARBA00007092"/>
    </source>
</evidence>
<evidence type="ECO:0000313" key="10">
    <source>
        <dbReference type="Proteomes" id="UP000217895"/>
    </source>
</evidence>
<dbReference type="AlphaFoldDB" id="A0A1Z4JII9"/>
<feature type="binding site" evidence="6">
    <location>
        <position position="254"/>
    </location>
    <ligand>
        <name>Mg(2+)</name>
        <dbReference type="ChEBI" id="CHEBI:18420"/>
        <label>1</label>
    </ligand>
</feature>
<feature type="active site" description="Proton donor/acceptor" evidence="5">
    <location>
        <position position="153"/>
    </location>
</feature>
<keyword evidence="6" id="KW-0464">Manganese</keyword>
<feature type="binding site" evidence="6">
    <location>
        <position position="7"/>
    </location>
    <ligand>
        <name>Mg(2+)</name>
        <dbReference type="ChEBI" id="CHEBI:18420"/>
        <label>1</label>
    </ligand>
</feature>
<protein>
    <submittedName>
        <fullName evidence="9">Exodeoxyribonuclease III xth</fullName>
    </submittedName>
</protein>
<feature type="active site" description="Proton acceptor" evidence="5">
    <location>
        <position position="254"/>
    </location>
</feature>
<reference evidence="9 10" key="1">
    <citation type="submission" date="2017-06" db="EMBL/GenBank/DDBJ databases">
        <title>Genome sequencing of cyanobaciteial culture collection at National Institute for Environmental Studies (NIES).</title>
        <authorList>
            <person name="Hirose Y."/>
            <person name="Shimura Y."/>
            <person name="Fujisawa T."/>
            <person name="Nakamura Y."/>
            <person name="Kawachi M."/>
        </authorList>
    </citation>
    <scope>NUCLEOTIDE SEQUENCE [LARGE SCALE GENOMIC DNA]</scope>
    <source>
        <strain evidence="9 10">NIES-2135</strain>
    </source>
</reference>
<feature type="binding site" evidence="6">
    <location>
        <position position="34"/>
    </location>
    <ligand>
        <name>Mg(2+)</name>
        <dbReference type="ChEBI" id="CHEBI:18420"/>
        <label>1</label>
    </ligand>
</feature>
<dbReference type="CDD" id="cd09086">
    <property type="entry name" value="ExoIII-like_AP-endo"/>
    <property type="match status" value="1"/>
</dbReference>
<evidence type="ECO:0000256" key="2">
    <source>
        <dbReference type="ARBA" id="ARBA00022723"/>
    </source>
</evidence>
<dbReference type="Pfam" id="PF03372">
    <property type="entry name" value="Exo_endo_phos"/>
    <property type="match status" value="1"/>
</dbReference>
<gene>
    <name evidence="9" type="ORF">NIES2135_34160</name>
</gene>
<evidence type="ECO:0000259" key="8">
    <source>
        <dbReference type="Pfam" id="PF03372"/>
    </source>
</evidence>
<dbReference type="PANTHER" id="PTHR43250:SF2">
    <property type="entry name" value="EXODEOXYRIBONUCLEASE III"/>
    <property type="match status" value="1"/>
</dbReference>
<feature type="site" description="Transition state stabilizer" evidence="7">
    <location>
        <position position="155"/>
    </location>
</feature>
<dbReference type="InterPro" id="IPR005135">
    <property type="entry name" value="Endo/exonuclease/phosphatase"/>
</dbReference>
<proteinExistence type="inferred from homology"/>
<dbReference type="GO" id="GO:0006281">
    <property type="term" value="P:DNA repair"/>
    <property type="evidence" value="ECO:0007669"/>
    <property type="project" value="InterPro"/>
</dbReference>
<evidence type="ECO:0000256" key="4">
    <source>
        <dbReference type="ARBA" id="ARBA00022842"/>
    </source>
</evidence>
<evidence type="ECO:0000313" key="9">
    <source>
        <dbReference type="EMBL" id="BAY56582.1"/>
    </source>
</evidence>
<feature type="domain" description="Endonuclease/exonuclease/phosphatase" evidence="8">
    <location>
        <begin position="4"/>
        <end position="254"/>
    </location>
</feature>
<dbReference type="PANTHER" id="PTHR43250">
    <property type="entry name" value="EXODEOXYRIBONUCLEASE III"/>
    <property type="match status" value="1"/>
</dbReference>
<accession>A0A1Z4JII9</accession>
<keyword evidence="3" id="KW-0378">Hydrolase</keyword>